<evidence type="ECO:0000313" key="3">
    <source>
        <dbReference type="Proteomes" id="UP000784880"/>
    </source>
</evidence>
<organism evidence="2 3">
    <name type="scientific">Evansella tamaricis</name>
    <dbReference type="NCBI Taxonomy" id="2069301"/>
    <lineage>
        <taxon>Bacteria</taxon>
        <taxon>Bacillati</taxon>
        <taxon>Bacillota</taxon>
        <taxon>Bacilli</taxon>
        <taxon>Bacillales</taxon>
        <taxon>Bacillaceae</taxon>
        <taxon>Evansella</taxon>
    </lineage>
</organism>
<sequence>MKILYVIPKPNVSGLQTSSRNRINALRAEGIQAEVAFHSPGDGDYIFQHIQTYYINNKDQFREHIKKNKYDFISFIYSLKYLDAVPTNFSGKIIYEVRGWSSGVVKGIRKINKSFKVHAVICIAKYLKPLVKTKLVRNIPVFIDGNTVDPSFHYKEKITLEDFPVPEKGRKIIAFIGRVENSKNWKEFITISHHVSFKHQIELWIICNPNTSKCLKDMKKQLKKIRLYSSTRIIPNVPNHKMPELYSLIANSGGCVLSTSLREGLGNAILEPMACACPIVSSNRKGKNEIIQHNYNGLLYKTDDIEEAVKQIDRLIENKSKRTRLTQNGLKTIEKDYSQNSYVSKYLTILSKIK</sequence>
<dbReference type="RefSeq" id="WP_217067467.1">
    <property type="nucleotide sequence ID" value="NZ_JAHQCS010000131.1"/>
</dbReference>
<keyword evidence="3" id="KW-1185">Reference proteome</keyword>
<dbReference type="PANTHER" id="PTHR45947">
    <property type="entry name" value="SULFOQUINOVOSYL TRANSFERASE SQD2"/>
    <property type="match status" value="1"/>
</dbReference>
<dbReference type="Proteomes" id="UP000784880">
    <property type="component" value="Unassembled WGS sequence"/>
</dbReference>
<accession>A0ABS6JIU5</accession>
<evidence type="ECO:0000259" key="1">
    <source>
        <dbReference type="Pfam" id="PF00534"/>
    </source>
</evidence>
<reference evidence="2 3" key="1">
    <citation type="submission" date="2021-06" db="EMBL/GenBank/DDBJ databases">
        <title>Bacillus sp. RD4P76, an endophyte from a halophyte.</title>
        <authorList>
            <person name="Sun J.-Q."/>
        </authorList>
    </citation>
    <scope>NUCLEOTIDE SEQUENCE [LARGE SCALE GENOMIC DNA]</scope>
    <source>
        <strain evidence="2 3">CGMCC 1.15917</strain>
    </source>
</reference>
<comment type="caution">
    <text evidence="2">The sequence shown here is derived from an EMBL/GenBank/DDBJ whole genome shotgun (WGS) entry which is preliminary data.</text>
</comment>
<name>A0ABS6JIU5_9BACI</name>
<gene>
    <name evidence="2" type="ORF">KS419_16380</name>
</gene>
<proteinExistence type="predicted"/>
<dbReference type="CDD" id="cd03801">
    <property type="entry name" value="GT4_PimA-like"/>
    <property type="match status" value="1"/>
</dbReference>
<dbReference type="InterPro" id="IPR001296">
    <property type="entry name" value="Glyco_trans_1"/>
</dbReference>
<evidence type="ECO:0000313" key="2">
    <source>
        <dbReference type="EMBL" id="MBU9713310.1"/>
    </source>
</evidence>
<dbReference type="EMBL" id="JAHQCS010000131">
    <property type="protein sequence ID" value="MBU9713310.1"/>
    <property type="molecule type" value="Genomic_DNA"/>
</dbReference>
<dbReference type="PANTHER" id="PTHR45947:SF3">
    <property type="entry name" value="SULFOQUINOVOSYL TRANSFERASE SQD2"/>
    <property type="match status" value="1"/>
</dbReference>
<protein>
    <submittedName>
        <fullName evidence="2">Glycosyltransferase family 4 protein</fullName>
    </submittedName>
</protein>
<dbReference type="Pfam" id="PF00534">
    <property type="entry name" value="Glycos_transf_1"/>
    <property type="match status" value="1"/>
</dbReference>
<dbReference type="InterPro" id="IPR050194">
    <property type="entry name" value="Glycosyltransferase_grp1"/>
</dbReference>
<feature type="domain" description="Glycosyl transferase family 1" evidence="1">
    <location>
        <begin position="167"/>
        <end position="331"/>
    </location>
</feature>